<evidence type="ECO:0000313" key="1">
    <source>
        <dbReference type="EMBL" id="KAK1788700.1"/>
    </source>
</evidence>
<protein>
    <submittedName>
        <fullName evidence="1">Uncharacterized protein</fullName>
    </submittedName>
</protein>
<organism evidence="1 2">
    <name type="scientific">Electrophorus voltai</name>
    <dbReference type="NCBI Taxonomy" id="2609070"/>
    <lineage>
        <taxon>Eukaryota</taxon>
        <taxon>Metazoa</taxon>
        <taxon>Chordata</taxon>
        <taxon>Craniata</taxon>
        <taxon>Vertebrata</taxon>
        <taxon>Euteleostomi</taxon>
        <taxon>Actinopterygii</taxon>
        <taxon>Neopterygii</taxon>
        <taxon>Teleostei</taxon>
        <taxon>Ostariophysi</taxon>
        <taxon>Gymnotiformes</taxon>
        <taxon>Gymnotoidei</taxon>
        <taxon>Gymnotidae</taxon>
        <taxon>Electrophorus</taxon>
    </lineage>
</organism>
<dbReference type="AlphaFoldDB" id="A0AAD9DN06"/>
<evidence type="ECO:0000313" key="2">
    <source>
        <dbReference type="Proteomes" id="UP001239994"/>
    </source>
</evidence>
<comment type="caution">
    <text evidence="1">The sequence shown here is derived from an EMBL/GenBank/DDBJ whole genome shotgun (WGS) entry which is preliminary data.</text>
</comment>
<dbReference type="EMBL" id="JAROKS010000022">
    <property type="protein sequence ID" value="KAK1788700.1"/>
    <property type="molecule type" value="Genomic_DNA"/>
</dbReference>
<proteinExistence type="predicted"/>
<gene>
    <name evidence="1" type="ORF">P4O66_002520</name>
</gene>
<reference evidence="1" key="1">
    <citation type="submission" date="2023-03" db="EMBL/GenBank/DDBJ databases">
        <title>Electrophorus voltai genome.</title>
        <authorList>
            <person name="Bian C."/>
        </authorList>
    </citation>
    <scope>NUCLEOTIDE SEQUENCE</scope>
    <source>
        <strain evidence="1">CB-2022</strain>
        <tissue evidence="1">Muscle</tissue>
    </source>
</reference>
<accession>A0AAD9DN06</accession>
<dbReference type="Proteomes" id="UP001239994">
    <property type="component" value="Unassembled WGS sequence"/>
</dbReference>
<keyword evidence="2" id="KW-1185">Reference proteome</keyword>
<sequence>MDDDELCGKLAGDDVHCSIGAVGLGPEPCLRSPGSCPARLGPSTCRRLMPSACRMMEGGGEQRQEVEGDGASVRVVEWRVAECGEKAEVGACGRRGVQQQSHASRAPARCCSPGRTAPERLARVQCQGSFSDVLSSTESCQFQQPIKSPGVTENLTCPGPFPVTAGSVCRLTGVTGPAAHPANGASFCAAGRRGSSLSWPACGHQIPAEDAHVGLQAGPRATSAKPLASLFHHHLHLTDWGCSVRLCSPLLPGACDLGQISRDVASW</sequence>
<name>A0AAD9DN06_9TELE</name>